<gene>
    <name evidence="5" type="ORF">EDD80_101133</name>
</gene>
<dbReference type="RefSeq" id="WP_132127412.1">
    <property type="nucleotide sequence ID" value="NZ_CP042432.1"/>
</dbReference>
<dbReference type="InterPro" id="IPR020449">
    <property type="entry name" value="Tscrpt_reg_AraC-type_HTH"/>
</dbReference>
<dbReference type="GO" id="GO:0043565">
    <property type="term" value="F:sequence-specific DNA binding"/>
    <property type="evidence" value="ECO:0007669"/>
    <property type="project" value="InterPro"/>
</dbReference>
<keyword evidence="6" id="KW-1185">Reference proteome</keyword>
<keyword evidence="2 5" id="KW-0238">DNA-binding</keyword>
<evidence type="ECO:0000256" key="1">
    <source>
        <dbReference type="ARBA" id="ARBA00023015"/>
    </source>
</evidence>
<accession>A0A4R3KY44</accession>
<comment type="caution">
    <text evidence="5">The sequence shown here is derived from an EMBL/GenBank/DDBJ whole genome shotgun (WGS) entry which is preliminary data.</text>
</comment>
<evidence type="ECO:0000256" key="2">
    <source>
        <dbReference type="ARBA" id="ARBA00023125"/>
    </source>
</evidence>
<dbReference type="PANTHER" id="PTHR43280">
    <property type="entry name" value="ARAC-FAMILY TRANSCRIPTIONAL REGULATOR"/>
    <property type="match status" value="1"/>
</dbReference>
<feature type="domain" description="HTH araC/xylS-type" evidence="4">
    <location>
        <begin position="193"/>
        <end position="291"/>
    </location>
</feature>
<dbReference type="InterPro" id="IPR009057">
    <property type="entry name" value="Homeodomain-like_sf"/>
</dbReference>
<dbReference type="SMART" id="SM00342">
    <property type="entry name" value="HTH_ARAC"/>
    <property type="match status" value="1"/>
</dbReference>
<dbReference type="Gene3D" id="1.10.10.60">
    <property type="entry name" value="Homeodomain-like"/>
    <property type="match status" value="2"/>
</dbReference>
<evidence type="ECO:0000313" key="5">
    <source>
        <dbReference type="EMBL" id="TCS89936.1"/>
    </source>
</evidence>
<evidence type="ECO:0000256" key="3">
    <source>
        <dbReference type="ARBA" id="ARBA00023163"/>
    </source>
</evidence>
<dbReference type="Pfam" id="PF02311">
    <property type="entry name" value="AraC_binding"/>
    <property type="match status" value="1"/>
</dbReference>
<reference evidence="5 6" key="1">
    <citation type="submission" date="2019-03" db="EMBL/GenBank/DDBJ databases">
        <title>Genomic Encyclopedia of Type Strains, Phase IV (KMG-IV): sequencing the most valuable type-strain genomes for metagenomic binning, comparative biology and taxonomic classification.</title>
        <authorList>
            <person name="Goeker M."/>
        </authorList>
    </citation>
    <scope>NUCLEOTIDE SEQUENCE [LARGE SCALE GENOMIC DNA]</scope>
    <source>
        <strain evidence="5 6">DSM 21100</strain>
    </source>
</reference>
<proteinExistence type="predicted"/>
<name>A0A4R3KY44_9SPHI</name>
<dbReference type="PROSITE" id="PS00041">
    <property type="entry name" value="HTH_ARAC_FAMILY_1"/>
    <property type="match status" value="1"/>
</dbReference>
<organism evidence="5 6">
    <name type="scientific">Anseongella ginsenosidimutans</name>
    <dbReference type="NCBI Taxonomy" id="496056"/>
    <lineage>
        <taxon>Bacteria</taxon>
        <taxon>Pseudomonadati</taxon>
        <taxon>Bacteroidota</taxon>
        <taxon>Sphingobacteriia</taxon>
        <taxon>Sphingobacteriales</taxon>
        <taxon>Sphingobacteriaceae</taxon>
        <taxon>Anseongella</taxon>
    </lineage>
</organism>
<dbReference type="SUPFAM" id="SSF46689">
    <property type="entry name" value="Homeodomain-like"/>
    <property type="match status" value="2"/>
</dbReference>
<dbReference type="GO" id="GO:0003700">
    <property type="term" value="F:DNA-binding transcription factor activity"/>
    <property type="evidence" value="ECO:0007669"/>
    <property type="project" value="InterPro"/>
</dbReference>
<dbReference type="PANTHER" id="PTHR43280:SF30">
    <property type="entry name" value="MMSAB OPERON REGULATORY PROTEIN"/>
    <property type="match status" value="1"/>
</dbReference>
<dbReference type="EMBL" id="SMAD01000001">
    <property type="protein sequence ID" value="TCS89936.1"/>
    <property type="molecule type" value="Genomic_DNA"/>
</dbReference>
<dbReference type="AlphaFoldDB" id="A0A4R3KY44"/>
<dbReference type="SUPFAM" id="SSF51215">
    <property type="entry name" value="Regulatory protein AraC"/>
    <property type="match status" value="1"/>
</dbReference>
<sequence length="297" mass="34144">MINYYKYLPVNRDAVKWGLCVTAAGCGRIDLSDTYPHAGHPAHHYFDWKNGRVLQEYQLIYIPRGGGVFESESCPMTNIKEGAIIFLFPNEWHRYKPDAGTGWDEYWVGFTGGIMDNLVKNRFHEPTAPCLQIGINEQVVSIFDEIIEKTKQEKSGYQPLISGAVVHLLGLIHSISREHHFEDEQTIVENMVNKARILFRANVEQQISPEKIASELGLSYSWFRKTFKAYTGIAPGQYLIQLKIEKAKMLLSDPSKSVKEIAYNLNFDSSFYFSKLFKEKTGLPPEKYRKKIFPHLK</sequence>
<dbReference type="InterPro" id="IPR018062">
    <property type="entry name" value="HTH_AraC-typ_CS"/>
</dbReference>
<evidence type="ECO:0000313" key="6">
    <source>
        <dbReference type="Proteomes" id="UP000295807"/>
    </source>
</evidence>
<dbReference type="InterPro" id="IPR037923">
    <property type="entry name" value="HTH-like"/>
</dbReference>
<evidence type="ECO:0000259" key="4">
    <source>
        <dbReference type="PROSITE" id="PS01124"/>
    </source>
</evidence>
<dbReference type="InterPro" id="IPR018060">
    <property type="entry name" value="HTH_AraC"/>
</dbReference>
<keyword evidence="3" id="KW-0804">Transcription</keyword>
<dbReference type="PROSITE" id="PS01124">
    <property type="entry name" value="HTH_ARAC_FAMILY_2"/>
    <property type="match status" value="1"/>
</dbReference>
<dbReference type="Proteomes" id="UP000295807">
    <property type="component" value="Unassembled WGS sequence"/>
</dbReference>
<keyword evidence="1" id="KW-0805">Transcription regulation</keyword>
<dbReference type="InterPro" id="IPR003313">
    <property type="entry name" value="AraC-bd"/>
</dbReference>
<protein>
    <submittedName>
        <fullName evidence="5">AraC-like DNA-binding protein</fullName>
    </submittedName>
</protein>
<dbReference type="PRINTS" id="PR00032">
    <property type="entry name" value="HTHARAC"/>
</dbReference>
<dbReference type="Pfam" id="PF12833">
    <property type="entry name" value="HTH_18"/>
    <property type="match status" value="1"/>
</dbReference>
<dbReference type="OrthoDB" id="9782911at2"/>